<keyword evidence="4" id="KW-1185">Reference proteome</keyword>
<proteinExistence type="predicted"/>
<name>A0A418XY66_9GAMM</name>
<evidence type="ECO:0000259" key="2">
    <source>
        <dbReference type="Pfam" id="PF00487"/>
    </source>
</evidence>
<dbReference type="InterPro" id="IPR005804">
    <property type="entry name" value="FA_desaturase_dom"/>
</dbReference>
<feature type="transmembrane region" description="Helical" evidence="1">
    <location>
        <begin position="12"/>
        <end position="29"/>
    </location>
</feature>
<reference evidence="3 4" key="1">
    <citation type="submission" date="2018-09" db="EMBL/GenBank/DDBJ databases">
        <title>Alcanivorax profundi sp. nov., isolated from 1000 m-depth seawater of the Mariana Trench.</title>
        <authorList>
            <person name="Liu J."/>
        </authorList>
    </citation>
    <scope>NUCLEOTIDE SEQUENCE [LARGE SCALE GENOMIC DNA]</scope>
    <source>
        <strain evidence="3 4">MTEO17</strain>
    </source>
</reference>
<evidence type="ECO:0000313" key="4">
    <source>
        <dbReference type="Proteomes" id="UP000283734"/>
    </source>
</evidence>
<organism evidence="3 4">
    <name type="scientific">Alcanivorax profundi</name>
    <dbReference type="NCBI Taxonomy" id="2338368"/>
    <lineage>
        <taxon>Bacteria</taxon>
        <taxon>Pseudomonadati</taxon>
        <taxon>Pseudomonadota</taxon>
        <taxon>Gammaproteobacteria</taxon>
        <taxon>Oceanospirillales</taxon>
        <taxon>Alcanivoracaceae</taxon>
        <taxon>Alcanivorax</taxon>
    </lineage>
</organism>
<dbReference type="EMBL" id="QYYA01000002">
    <property type="protein sequence ID" value="RJG17959.1"/>
    <property type="molecule type" value="Genomic_DNA"/>
</dbReference>
<keyword evidence="1" id="KW-1133">Transmembrane helix</keyword>
<sequence>MLVRYRADRAAVALVLAVFFIQCMLFFFSSGLTTWLAVLALMPVQVSCGAICHNHHHVNTFVRKPLNRLFECILYLQTGTSPLSWTLHHNIGHHKLYLDPENDPSPWQMADGSLMPRWRYVLINTLRIYPEIHQIGKRHPVLYRRFLRLLVLANLPLIAALLYDPRNALLVFVLPMVSMLFMLLDNTYGQHAGTGFEDHFHASRNVELKRYNLPSWNLGYHTAHHMLPGLHWSQLPELHEQIRHRIPEHLITENVLLQWEPARQQRDGLPS</sequence>
<gene>
    <name evidence="3" type="ORF">D4A39_05560</name>
</gene>
<dbReference type="Pfam" id="PF00487">
    <property type="entry name" value="FA_desaturase"/>
    <property type="match status" value="1"/>
</dbReference>
<keyword evidence="1" id="KW-0812">Transmembrane</keyword>
<comment type="caution">
    <text evidence="3">The sequence shown here is derived from an EMBL/GenBank/DDBJ whole genome shotgun (WGS) entry which is preliminary data.</text>
</comment>
<dbReference type="RefSeq" id="WP_022985276.1">
    <property type="nucleotide sequence ID" value="NZ_CAXGPP010000008.1"/>
</dbReference>
<keyword evidence="1" id="KW-0472">Membrane</keyword>
<feature type="transmembrane region" description="Helical" evidence="1">
    <location>
        <begin position="146"/>
        <end position="163"/>
    </location>
</feature>
<evidence type="ECO:0000313" key="3">
    <source>
        <dbReference type="EMBL" id="RJG17959.1"/>
    </source>
</evidence>
<dbReference type="OrthoDB" id="634389at2"/>
<protein>
    <submittedName>
        <fullName evidence="3">Fatty acid desaturase</fullName>
    </submittedName>
</protein>
<evidence type="ECO:0000256" key="1">
    <source>
        <dbReference type="SAM" id="Phobius"/>
    </source>
</evidence>
<dbReference type="AlphaFoldDB" id="A0A418XY66"/>
<dbReference type="GO" id="GO:0006629">
    <property type="term" value="P:lipid metabolic process"/>
    <property type="evidence" value="ECO:0007669"/>
    <property type="project" value="InterPro"/>
</dbReference>
<accession>A0A418XY66</accession>
<feature type="domain" description="Fatty acid desaturase" evidence="2">
    <location>
        <begin position="35"/>
        <end position="252"/>
    </location>
</feature>
<dbReference type="CDD" id="cd01060">
    <property type="entry name" value="Membrane-FADS-like"/>
    <property type="match status" value="1"/>
</dbReference>
<dbReference type="Proteomes" id="UP000283734">
    <property type="component" value="Unassembled WGS sequence"/>
</dbReference>
<feature type="transmembrane region" description="Helical" evidence="1">
    <location>
        <begin position="169"/>
        <end position="188"/>
    </location>
</feature>